<evidence type="ECO:0000256" key="1">
    <source>
        <dbReference type="ARBA" id="ARBA00004123"/>
    </source>
</evidence>
<keyword evidence="3" id="KW-0863">Zinc-finger</keyword>
<evidence type="ECO:0000256" key="2">
    <source>
        <dbReference type="ARBA" id="ARBA00022723"/>
    </source>
</evidence>
<dbReference type="OrthoDB" id="1607513at2759"/>
<proteinExistence type="predicted"/>
<dbReference type="SUPFAM" id="SSF53098">
    <property type="entry name" value="Ribonuclease H-like"/>
    <property type="match status" value="1"/>
</dbReference>
<dbReference type="GO" id="GO:0008270">
    <property type="term" value="F:zinc ion binding"/>
    <property type="evidence" value="ECO:0007669"/>
    <property type="project" value="UniProtKB-KW"/>
</dbReference>
<name>A0A8H6X5N1_9AGAR</name>
<dbReference type="Proteomes" id="UP000620124">
    <property type="component" value="Unassembled WGS sequence"/>
</dbReference>
<dbReference type="PANTHER" id="PTHR46481">
    <property type="entry name" value="ZINC FINGER BED DOMAIN-CONTAINING PROTEIN 4"/>
    <property type="match status" value="1"/>
</dbReference>
<evidence type="ECO:0000256" key="3">
    <source>
        <dbReference type="ARBA" id="ARBA00022771"/>
    </source>
</evidence>
<dbReference type="Pfam" id="PF05699">
    <property type="entry name" value="Dimer_Tnp_hAT"/>
    <property type="match status" value="1"/>
</dbReference>
<sequence length="238" mass="27281">MSYSVVLAGQIVWTLQGKLPATADPTLLEGLVAAHRKLSDYFTKFDESRYYSWATLLDPRLSYTGLREDYVNDPELLAGLEKSKAALEMHFKVHYANSQQPSALEAQAEHSPAGSPVKFNVFRRYGAPAMPTAISQNELEDYFRLTSIPEPFEDTDPLQWWYARRHKFPNLYLFARDILCIPVERVFSGGRDTIGLRRASLKAETIEMLMFVKARLRLAREEAKTREKFLQKALEESL</sequence>
<evidence type="ECO:0000313" key="7">
    <source>
        <dbReference type="EMBL" id="KAF7334953.1"/>
    </source>
</evidence>
<reference evidence="7" key="1">
    <citation type="submission" date="2020-05" db="EMBL/GenBank/DDBJ databases">
        <title>Mycena genomes resolve the evolution of fungal bioluminescence.</title>
        <authorList>
            <person name="Tsai I.J."/>
        </authorList>
    </citation>
    <scope>NUCLEOTIDE SEQUENCE</scope>
    <source>
        <strain evidence="7">CCC161011</strain>
    </source>
</reference>
<dbReference type="InterPro" id="IPR012337">
    <property type="entry name" value="RNaseH-like_sf"/>
</dbReference>
<evidence type="ECO:0000259" key="6">
    <source>
        <dbReference type="Pfam" id="PF05699"/>
    </source>
</evidence>
<protein>
    <submittedName>
        <fullName evidence="7">Transposase-like protein</fullName>
    </submittedName>
</protein>
<dbReference type="GO" id="GO:0005634">
    <property type="term" value="C:nucleus"/>
    <property type="evidence" value="ECO:0007669"/>
    <property type="project" value="UniProtKB-SubCell"/>
</dbReference>
<evidence type="ECO:0000256" key="5">
    <source>
        <dbReference type="ARBA" id="ARBA00023242"/>
    </source>
</evidence>
<dbReference type="AlphaFoldDB" id="A0A8H6X5N1"/>
<keyword evidence="8" id="KW-1185">Reference proteome</keyword>
<dbReference type="PANTHER" id="PTHR46481:SF10">
    <property type="entry name" value="ZINC FINGER BED DOMAIN-CONTAINING PROTEIN 39"/>
    <property type="match status" value="1"/>
</dbReference>
<evidence type="ECO:0000256" key="4">
    <source>
        <dbReference type="ARBA" id="ARBA00022833"/>
    </source>
</evidence>
<dbReference type="InterPro" id="IPR008906">
    <property type="entry name" value="HATC_C_dom"/>
</dbReference>
<evidence type="ECO:0000313" key="8">
    <source>
        <dbReference type="Proteomes" id="UP000620124"/>
    </source>
</evidence>
<accession>A0A8H6X5N1</accession>
<dbReference type="GO" id="GO:0046983">
    <property type="term" value="F:protein dimerization activity"/>
    <property type="evidence" value="ECO:0007669"/>
    <property type="project" value="InterPro"/>
</dbReference>
<keyword evidence="4" id="KW-0862">Zinc</keyword>
<comment type="subcellular location">
    <subcellularLocation>
        <location evidence="1">Nucleus</location>
    </subcellularLocation>
</comment>
<dbReference type="EMBL" id="JACAZI010000025">
    <property type="protein sequence ID" value="KAF7334953.1"/>
    <property type="molecule type" value="Genomic_DNA"/>
</dbReference>
<organism evidence="7 8">
    <name type="scientific">Mycena venus</name>
    <dbReference type="NCBI Taxonomy" id="2733690"/>
    <lineage>
        <taxon>Eukaryota</taxon>
        <taxon>Fungi</taxon>
        <taxon>Dikarya</taxon>
        <taxon>Basidiomycota</taxon>
        <taxon>Agaricomycotina</taxon>
        <taxon>Agaricomycetes</taxon>
        <taxon>Agaricomycetidae</taxon>
        <taxon>Agaricales</taxon>
        <taxon>Marasmiineae</taxon>
        <taxon>Mycenaceae</taxon>
        <taxon>Mycena</taxon>
    </lineage>
</organism>
<dbReference type="InterPro" id="IPR052035">
    <property type="entry name" value="ZnF_BED_domain_contain"/>
</dbReference>
<gene>
    <name evidence="7" type="ORF">MVEN_02245200</name>
</gene>
<keyword evidence="2" id="KW-0479">Metal-binding</keyword>
<comment type="caution">
    <text evidence="7">The sequence shown here is derived from an EMBL/GenBank/DDBJ whole genome shotgun (WGS) entry which is preliminary data.</text>
</comment>
<feature type="domain" description="HAT C-terminal dimerisation" evidence="6">
    <location>
        <begin position="138"/>
        <end position="214"/>
    </location>
</feature>
<keyword evidence="5" id="KW-0539">Nucleus</keyword>